<keyword evidence="2" id="KW-1185">Reference proteome</keyword>
<gene>
    <name evidence="1" type="ORF">R3P38DRAFT_2869804</name>
</gene>
<name>A0AAW0DBF2_9AGAR</name>
<dbReference type="Proteomes" id="UP001362999">
    <property type="component" value="Unassembled WGS sequence"/>
</dbReference>
<reference evidence="1 2" key="1">
    <citation type="journal article" date="2024" name="J Genomics">
        <title>Draft genome sequencing and assembly of Favolaschia claudopus CIRM-BRFM 2984 isolated from oak limbs.</title>
        <authorList>
            <person name="Navarro D."/>
            <person name="Drula E."/>
            <person name="Chaduli D."/>
            <person name="Cazenave R."/>
            <person name="Ahrendt S."/>
            <person name="Wang J."/>
            <person name="Lipzen A."/>
            <person name="Daum C."/>
            <person name="Barry K."/>
            <person name="Grigoriev I.V."/>
            <person name="Favel A."/>
            <person name="Rosso M.N."/>
            <person name="Martin F."/>
        </authorList>
    </citation>
    <scope>NUCLEOTIDE SEQUENCE [LARGE SCALE GENOMIC DNA]</scope>
    <source>
        <strain evidence="1 2">CIRM-BRFM 2984</strain>
    </source>
</reference>
<organism evidence="1 2">
    <name type="scientific">Favolaschia claudopus</name>
    <dbReference type="NCBI Taxonomy" id="2862362"/>
    <lineage>
        <taxon>Eukaryota</taxon>
        <taxon>Fungi</taxon>
        <taxon>Dikarya</taxon>
        <taxon>Basidiomycota</taxon>
        <taxon>Agaricomycotina</taxon>
        <taxon>Agaricomycetes</taxon>
        <taxon>Agaricomycetidae</taxon>
        <taxon>Agaricales</taxon>
        <taxon>Marasmiineae</taxon>
        <taxon>Mycenaceae</taxon>
        <taxon>Favolaschia</taxon>
    </lineage>
</organism>
<evidence type="ECO:0000313" key="1">
    <source>
        <dbReference type="EMBL" id="KAK7048506.1"/>
    </source>
</evidence>
<evidence type="ECO:0000313" key="2">
    <source>
        <dbReference type="Proteomes" id="UP001362999"/>
    </source>
</evidence>
<feature type="non-terminal residue" evidence="1">
    <location>
        <position position="1"/>
    </location>
</feature>
<accession>A0AAW0DBF2</accession>
<proteinExistence type="predicted"/>
<protein>
    <submittedName>
        <fullName evidence="1">Uncharacterized protein</fullName>
    </submittedName>
</protein>
<dbReference type="EMBL" id="JAWWNJ010000009">
    <property type="protein sequence ID" value="KAK7048506.1"/>
    <property type="molecule type" value="Genomic_DNA"/>
</dbReference>
<sequence>AATALQPFTLRYVAPLLIGKLVSASHGKYLNPAASSSITLSSGIMAHRMRSALVTGQEIIV</sequence>
<comment type="caution">
    <text evidence="1">The sequence shown here is derived from an EMBL/GenBank/DDBJ whole genome shotgun (WGS) entry which is preliminary data.</text>
</comment>
<dbReference type="AlphaFoldDB" id="A0AAW0DBF2"/>
<feature type="non-terminal residue" evidence="1">
    <location>
        <position position="61"/>
    </location>
</feature>